<proteinExistence type="predicted"/>
<feature type="transmembrane region" description="Helical" evidence="2">
    <location>
        <begin position="476"/>
        <end position="498"/>
    </location>
</feature>
<feature type="transmembrane region" description="Helical" evidence="2">
    <location>
        <begin position="405"/>
        <end position="429"/>
    </location>
</feature>
<feature type="region of interest" description="Disordered" evidence="1">
    <location>
        <begin position="163"/>
        <end position="213"/>
    </location>
</feature>
<protein>
    <submittedName>
        <fullName evidence="3">Uncharacterized protein</fullName>
    </submittedName>
</protein>
<dbReference type="EMBL" id="LGTL01000032">
    <property type="protein sequence ID" value="KPA73832.1"/>
    <property type="molecule type" value="Genomic_DNA"/>
</dbReference>
<feature type="transmembrane region" description="Helical" evidence="2">
    <location>
        <begin position="441"/>
        <end position="464"/>
    </location>
</feature>
<evidence type="ECO:0000313" key="3">
    <source>
        <dbReference type="EMBL" id="KPA73832.1"/>
    </source>
</evidence>
<feature type="compositionally biased region" description="Polar residues" evidence="1">
    <location>
        <begin position="176"/>
        <end position="198"/>
    </location>
</feature>
<organism evidence="3 4">
    <name type="scientific">Leptomonas pyrrhocoris</name>
    <name type="common">Firebug parasite</name>
    <dbReference type="NCBI Taxonomy" id="157538"/>
    <lineage>
        <taxon>Eukaryota</taxon>
        <taxon>Discoba</taxon>
        <taxon>Euglenozoa</taxon>
        <taxon>Kinetoplastea</taxon>
        <taxon>Metakinetoplastina</taxon>
        <taxon>Trypanosomatida</taxon>
        <taxon>Trypanosomatidae</taxon>
        <taxon>Leishmaniinae</taxon>
        <taxon>Leptomonas</taxon>
    </lineage>
</organism>
<dbReference type="Proteomes" id="UP000037923">
    <property type="component" value="Unassembled WGS sequence"/>
</dbReference>
<dbReference type="OMA" id="NSCAIHY"/>
<evidence type="ECO:0000256" key="1">
    <source>
        <dbReference type="SAM" id="MobiDB-lite"/>
    </source>
</evidence>
<dbReference type="OrthoDB" id="265961at2759"/>
<name>A0A0N0VCY4_LEPPY</name>
<keyword evidence="4" id="KW-1185">Reference proteome</keyword>
<keyword evidence="2" id="KW-1133">Transmembrane helix</keyword>
<keyword evidence="2" id="KW-0472">Membrane</keyword>
<reference evidence="3 4" key="1">
    <citation type="submission" date="2015-07" db="EMBL/GenBank/DDBJ databases">
        <title>High-quality genome of monoxenous trypanosomatid Leptomonas pyrrhocoris.</title>
        <authorList>
            <person name="Flegontov P."/>
            <person name="Butenko A."/>
            <person name="Firsov S."/>
            <person name="Vlcek C."/>
            <person name="Logacheva M.D."/>
            <person name="Field M."/>
            <person name="Filatov D."/>
            <person name="Flegontova O."/>
            <person name="Gerasimov E."/>
            <person name="Jackson A.P."/>
            <person name="Kelly S."/>
            <person name="Opperdoes F."/>
            <person name="O'Reilly A."/>
            <person name="Votypka J."/>
            <person name="Yurchenko V."/>
            <person name="Lukes J."/>
        </authorList>
    </citation>
    <scope>NUCLEOTIDE SEQUENCE [LARGE SCALE GENOMIC DNA]</scope>
    <source>
        <strain evidence="3">H10</strain>
    </source>
</reference>
<evidence type="ECO:0000313" key="4">
    <source>
        <dbReference type="Proteomes" id="UP000037923"/>
    </source>
</evidence>
<keyword evidence="2" id="KW-0812">Transmembrane</keyword>
<comment type="caution">
    <text evidence="3">The sequence shown here is derived from an EMBL/GenBank/DDBJ whole genome shotgun (WGS) entry which is preliminary data.</text>
</comment>
<accession>A0A0N0VCY4</accession>
<dbReference type="AlphaFoldDB" id="A0A0N0VCY4"/>
<evidence type="ECO:0000256" key="2">
    <source>
        <dbReference type="SAM" id="Phobius"/>
    </source>
</evidence>
<dbReference type="GeneID" id="26909759"/>
<dbReference type="RefSeq" id="XP_015652271.1">
    <property type="nucleotide sequence ID" value="XM_015808951.1"/>
</dbReference>
<sequence>MFSPEMHVAVAAAARAAVDRNEAAPREAIVVVPMTSAVTPATPAFRAADNVTIEDAAVQPVESIENVLRRLILHEDRPIENLPEMVSSELKLIGRCVSLRVKQTIGGINAPYYYTGLVSMVTDTAVTLMYVCRYTAVDFSFYQTRERRIADVASSAGYPPLRRRRELDIGDEDAVQRSSTVSQKNGGDSEGASSSTGRVTEAEGGDAVAGLHSRPDAAGSLAPALCLSLEPAEASPTADTEPAHPRSARPKRFRLCTESLAILPYVTLLRANIDEVAFGRDPTSDFYALFHDPSRQLMDMQFLRTFVRRYLVHTSEHNNPRQVPMYTFVTDRGGCPDLDRGLANQLVREELPRLMQADRAIAKEKRRRRNRAARLQTAVQEYRAPPGPFVNTGVLYLTQIPQQTFMSASVTLVFTAGFVVFLLVSLSTLRDSLVRSFMAGFLKCFVPSILVWTMAGVLTFRHAVSMRLPVQQDLPLLAARTALSVGAAACAIAAIAVITNNMSNERIYEHLYKHRHGSLCAFYKHHQCSGFYYPCSDAGPTNPLCNSCAIHYPERECFVDIWSRLQFTTMPLLLFCVFVLLSSVNGLMLVVKLYLVSRSMTAAIIA</sequence>
<dbReference type="VEuPathDB" id="TriTrypDB:LpyrH10_32_0090"/>
<gene>
    <name evidence="3" type="ORF">ABB37_09476</name>
</gene>
<feature type="transmembrane region" description="Helical" evidence="2">
    <location>
        <begin position="572"/>
        <end position="591"/>
    </location>
</feature>